<organism evidence="1 2">
    <name type="scientific">Notoacmeibacter ruber</name>
    <dbReference type="NCBI Taxonomy" id="2670375"/>
    <lineage>
        <taxon>Bacteria</taxon>
        <taxon>Pseudomonadati</taxon>
        <taxon>Pseudomonadota</taxon>
        <taxon>Alphaproteobacteria</taxon>
        <taxon>Hyphomicrobiales</taxon>
        <taxon>Notoacmeibacteraceae</taxon>
        <taxon>Notoacmeibacter</taxon>
    </lineage>
</organism>
<dbReference type="Proteomes" id="UP000281094">
    <property type="component" value="Unassembled WGS sequence"/>
</dbReference>
<protein>
    <recommendedName>
        <fullName evidence="3">DNA transposition protein</fullName>
    </recommendedName>
</protein>
<accession>A0A3L7JEK0</accession>
<proteinExistence type="predicted"/>
<reference evidence="1 2" key="1">
    <citation type="submission" date="2018-10" db="EMBL/GenBank/DDBJ databases">
        <title>Notoacmeibacter sp. M2BS9Y-3-1, whole genome shotgun sequence.</title>
        <authorList>
            <person name="Tuo L."/>
        </authorList>
    </citation>
    <scope>NUCLEOTIDE SEQUENCE [LARGE SCALE GENOMIC DNA]</scope>
    <source>
        <strain evidence="1 2">M2BS9Y-3-1</strain>
    </source>
</reference>
<evidence type="ECO:0000313" key="2">
    <source>
        <dbReference type="Proteomes" id="UP000281094"/>
    </source>
</evidence>
<keyword evidence="2" id="KW-1185">Reference proteome</keyword>
<comment type="caution">
    <text evidence="1">The sequence shown here is derived from an EMBL/GenBank/DDBJ whole genome shotgun (WGS) entry which is preliminary data.</text>
</comment>
<gene>
    <name evidence="1" type="ORF">D8780_12275</name>
</gene>
<dbReference type="RefSeq" id="WP_121645852.1">
    <property type="nucleotide sequence ID" value="NZ_RCWN01000001.1"/>
</dbReference>
<dbReference type="AlphaFoldDB" id="A0A3L7JEK0"/>
<sequence length="164" mass="18626">MTRRDLLTPDLFDWQPPEPSVGYSEDVTGKGTLDLRIARILSRALEEVRDERGLSRGEVASKIGDYLDRVITKQAVDDWTSAAKPDRRIRLDEFAALIAVTGKYELLGLLPEMFGFAVVSDRYCEIIRNHEMNEQRKKIADYQMQLDAQIAASDARLRGKGGRR</sequence>
<dbReference type="EMBL" id="RCWN01000001">
    <property type="protein sequence ID" value="RLQ88884.1"/>
    <property type="molecule type" value="Genomic_DNA"/>
</dbReference>
<evidence type="ECO:0000313" key="1">
    <source>
        <dbReference type="EMBL" id="RLQ88884.1"/>
    </source>
</evidence>
<evidence type="ECO:0008006" key="3">
    <source>
        <dbReference type="Google" id="ProtNLM"/>
    </source>
</evidence>
<name>A0A3L7JEK0_9HYPH</name>